<evidence type="ECO:0000259" key="7">
    <source>
        <dbReference type="Pfam" id="PF01266"/>
    </source>
</evidence>
<feature type="binding site" evidence="6">
    <location>
        <position position="277"/>
    </location>
    <ligand>
        <name>D-dopa</name>
        <dbReference type="ChEBI" id="CHEBI:149689"/>
    </ligand>
</feature>
<dbReference type="GO" id="GO:0003884">
    <property type="term" value="F:D-amino-acid oxidase activity"/>
    <property type="evidence" value="ECO:0007669"/>
    <property type="project" value="InterPro"/>
</dbReference>
<dbReference type="SUPFAM" id="SSF51971">
    <property type="entry name" value="Nucleotide-binding domain"/>
    <property type="match status" value="1"/>
</dbReference>
<reference evidence="8 9" key="1">
    <citation type="submission" date="2016-04" db="EMBL/GenBank/DDBJ databases">
        <title>A degradative enzymes factory behind the ericoid mycorrhizal symbiosis.</title>
        <authorList>
            <consortium name="DOE Joint Genome Institute"/>
            <person name="Martino E."/>
            <person name="Morin E."/>
            <person name="Grelet G."/>
            <person name="Kuo A."/>
            <person name="Kohler A."/>
            <person name="Daghino S."/>
            <person name="Barry K."/>
            <person name="Choi C."/>
            <person name="Cichocki N."/>
            <person name="Clum A."/>
            <person name="Copeland A."/>
            <person name="Hainaut M."/>
            <person name="Haridas S."/>
            <person name="Labutti K."/>
            <person name="Lindquist E."/>
            <person name="Lipzen A."/>
            <person name="Khouja H.-R."/>
            <person name="Murat C."/>
            <person name="Ohm R."/>
            <person name="Olson A."/>
            <person name="Spatafora J."/>
            <person name="Veneault-Fourrey C."/>
            <person name="Henrissat B."/>
            <person name="Grigoriev I."/>
            <person name="Martin F."/>
            <person name="Perotto S."/>
        </authorList>
    </citation>
    <scope>NUCLEOTIDE SEQUENCE [LARGE SCALE GENOMIC DNA]</scope>
    <source>
        <strain evidence="8 9">F</strain>
    </source>
</reference>
<dbReference type="OrthoDB" id="2015447at2759"/>
<dbReference type="PANTHER" id="PTHR11530">
    <property type="entry name" value="D-AMINO ACID OXIDASE"/>
    <property type="match status" value="1"/>
</dbReference>
<comment type="cofactor">
    <cofactor evidence="1 6">
        <name>FAD</name>
        <dbReference type="ChEBI" id="CHEBI:57692"/>
    </cofactor>
</comment>
<dbReference type="AlphaFoldDB" id="A0A2J6R4E9"/>
<evidence type="ECO:0000256" key="3">
    <source>
        <dbReference type="ARBA" id="ARBA00022630"/>
    </source>
</evidence>
<dbReference type="InterPro" id="IPR023209">
    <property type="entry name" value="DAO"/>
</dbReference>
<keyword evidence="9" id="KW-1185">Reference proteome</keyword>
<dbReference type="InterPro" id="IPR006076">
    <property type="entry name" value="FAD-dep_OxRdtase"/>
</dbReference>
<feature type="binding site" evidence="6">
    <location>
        <position position="228"/>
    </location>
    <ligand>
        <name>D-serine</name>
        <dbReference type="ChEBI" id="CHEBI:35247"/>
    </ligand>
</feature>
<feature type="binding site" evidence="6">
    <location>
        <position position="370"/>
    </location>
    <ligand>
        <name>D-dopa</name>
        <dbReference type="ChEBI" id="CHEBI:149689"/>
    </ligand>
</feature>
<protein>
    <submittedName>
        <fullName evidence="8">Nucleotide-binding domain-containing protein</fullName>
    </submittedName>
</protein>
<dbReference type="SUPFAM" id="SSF54373">
    <property type="entry name" value="FAD-linked reductases, C-terminal domain"/>
    <property type="match status" value="1"/>
</dbReference>
<dbReference type="Gene3D" id="3.40.50.720">
    <property type="entry name" value="NAD(P)-binding Rossmann-like Domain"/>
    <property type="match status" value="1"/>
</dbReference>
<feature type="domain" description="FAD dependent oxidoreductase" evidence="7">
    <location>
        <begin position="9"/>
        <end position="385"/>
    </location>
</feature>
<feature type="binding site" evidence="6">
    <location>
        <position position="206"/>
    </location>
    <ligand>
        <name>FAD</name>
        <dbReference type="ChEBI" id="CHEBI:57692"/>
    </ligand>
</feature>
<keyword evidence="3" id="KW-0285">Flavoprotein</keyword>
<evidence type="ECO:0000256" key="1">
    <source>
        <dbReference type="ARBA" id="ARBA00001974"/>
    </source>
</evidence>
<dbReference type="STRING" id="1149755.A0A2J6R4E9"/>
<dbReference type="PIRSF" id="PIRSF000189">
    <property type="entry name" value="D-aa_oxidase"/>
    <property type="match status" value="1"/>
</dbReference>
<dbReference type="Pfam" id="PF01266">
    <property type="entry name" value="DAO"/>
    <property type="match status" value="1"/>
</dbReference>
<gene>
    <name evidence="8" type="ORF">L207DRAFT_518175</name>
</gene>
<dbReference type="EMBL" id="KZ613956">
    <property type="protein sequence ID" value="PMD33394.1"/>
    <property type="molecule type" value="Genomic_DNA"/>
</dbReference>
<dbReference type="Proteomes" id="UP000235786">
    <property type="component" value="Unassembled WGS sequence"/>
</dbReference>
<accession>A0A2J6R4E9</accession>
<keyword evidence="4 6" id="KW-0274">FAD</keyword>
<feature type="binding site" evidence="6">
    <location>
        <position position="340"/>
    </location>
    <ligand>
        <name>D-dopa</name>
        <dbReference type="ChEBI" id="CHEBI:149689"/>
    </ligand>
</feature>
<dbReference type="PANTHER" id="PTHR11530:SF16">
    <property type="entry name" value="D-AMINO ACID OXIDASE (AFU_ORTHOLOGUE AFUA_5G11290)"/>
    <property type="match status" value="1"/>
</dbReference>
<evidence type="ECO:0000256" key="2">
    <source>
        <dbReference type="ARBA" id="ARBA00006730"/>
    </source>
</evidence>
<keyword evidence="5" id="KW-0560">Oxidoreductase</keyword>
<evidence type="ECO:0000256" key="6">
    <source>
        <dbReference type="PIRSR" id="PIRSR000189-1"/>
    </source>
</evidence>
<dbReference type="GO" id="GO:0005737">
    <property type="term" value="C:cytoplasm"/>
    <property type="evidence" value="ECO:0007669"/>
    <property type="project" value="TreeGrafter"/>
</dbReference>
<dbReference type="GO" id="GO:0019478">
    <property type="term" value="P:D-amino acid catabolic process"/>
    <property type="evidence" value="ECO:0007669"/>
    <property type="project" value="TreeGrafter"/>
</dbReference>
<feature type="binding site" evidence="6">
    <location>
        <begin position="48"/>
        <end position="49"/>
    </location>
    <ligand>
        <name>FAD</name>
        <dbReference type="ChEBI" id="CHEBI:57692"/>
    </ligand>
</feature>
<evidence type="ECO:0000313" key="8">
    <source>
        <dbReference type="EMBL" id="PMD33394.1"/>
    </source>
</evidence>
<sequence length="393" mass="42759">MAQAAKRHVLVLGAGIPGLQTSLSLLQRGHCVTIIAAHTPGDLSPAYTSPWAGGHWRSHAGTSSSDAKLRSYDSRTYQAWTQMLNNAHANSEGKVKSEVEAEMGLGFRPARYYWGKDIAETEGRDGRGIWFRDVVDDFGVIDLEQQKEATLGEEKVPDAAVMGIKYKSICFDPPKYLLYLFKVVQDLGAKVIKTSVDTNSGLAGVVSSCIAVLRKEGIDEAFAIVNCTGLAARHFLEKAEAEKLFPIRGQTILVQGEAEMTRTFVGLPDAPESDMLYVVPRPGSGSTILGGCKQIGNWGEEVNVDINQRILAGMKRFGLCDELRGYDGEFEVLSYQVGFRPGRKGGPRVEAEGKGKIEGLWILHNYGHSGAGYQNSFGCAEEVVRLIQSLSTV</sequence>
<dbReference type="InterPro" id="IPR006181">
    <property type="entry name" value="D-amino_acid_oxidase_CS"/>
</dbReference>
<dbReference type="Gene3D" id="3.30.9.10">
    <property type="entry name" value="D-Amino Acid Oxidase, subunit A, domain 2"/>
    <property type="match status" value="1"/>
</dbReference>
<name>A0A2J6R4E9_HYAVF</name>
<evidence type="ECO:0000313" key="9">
    <source>
        <dbReference type="Proteomes" id="UP000235786"/>
    </source>
</evidence>
<evidence type="ECO:0000256" key="5">
    <source>
        <dbReference type="ARBA" id="ARBA00023002"/>
    </source>
</evidence>
<dbReference type="GO" id="GO:0071949">
    <property type="term" value="F:FAD binding"/>
    <property type="evidence" value="ECO:0007669"/>
    <property type="project" value="InterPro"/>
</dbReference>
<comment type="similarity">
    <text evidence="2">Belongs to the DAMOX/DASOX family.</text>
</comment>
<evidence type="ECO:0000256" key="4">
    <source>
        <dbReference type="ARBA" id="ARBA00022827"/>
    </source>
</evidence>
<dbReference type="PROSITE" id="PS00677">
    <property type="entry name" value="DAO"/>
    <property type="match status" value="1"/>
</dbReference>
<proteinExistence type="inferred from homology"/>
<organism evidence="8 9">
    <name type="scientific">Hyaloscypha variabilis (strain UAMH 11265 / GT02V1 / F)</name>
    <name type="common">Meliniomyces variabilis</name>
    <dbReference type="NCBI Taxonomy" id="1149755"/>
    <lineage>
        <taxon>Eukaryota</taxon>
        <taxon>Fungi</taxon>
        <taxon>Dikarya</taxon>
        <taxon>Ascomycota</taxon>
        <taxon>Pezizomycotina</taxon>
        <taxon>Leotiomycetes</taxon>
        <taxon>Helotiales</taxon>
        <taxon>Hyaloscyphaceae</taxon>
        <taxon>Hyaloscypha</taxon>
        <taxon>Hyaloscypha variabilis</taxon>
    </lineage>
</organism>